<dbReference type="RefSeq" id="WP_170955343.1">
    <property type="nucleotide sequence ID" value="NZ_OBQK01000001.1"/>
</dbReference>
<evidence type="ECO:0000313" key="8">
    <source>
        <dbReference type="EMBL" id="SOC52149.1"/>
    </source>
</evidence>
<dbReference type="PANTHER" id="PTHR30213:SF1">
    <property type="entry name" value="INNER MEMBRANE PROTEIN YHJD"/>
    <property type="match status" value="1"/>
</dbReference>
<feature type="transmembrane region" description="Helical" evidence="7">
    <location>
        <begin position="177"/>
        <end position="199"/>
    </location>
</feature>
<keyword evidence="5 7" id="KW-0472">Membrane</keyword>
<feature type="compositionally biased region" description="Low complexity" evidence="6">
    <location>
        <begin position="342"/>
        <end position="352"/>
    </location>
</feature>
<keyword evidence="9" id="KW-1185">Reference proteome</keyword>
<feature type="transmembrane region" description="Helical" evidence="7">
    <location>
        <begin position="40"/>
        <end position="63"/>
    </location>
</feature>
<dbReference type="STRING" id="1122622.GCA_000421185_01850"/>
<evidence type="ECO:0000256" key="1">
    <source>
        <dbReference type="ARBA" id="ARBA00004651"/>
    </source>
</evidence>
<sequence length="365" mass="39277">MKTVLLRLEELQQRHPWLGFPVAVVYKFIDDHGVYLSVLITYYGFLALFPLLLLLTSGLGFVLDDQPELRERILETAVSQFPVIGSQLGDEGFGGSTTAVVIGGLVAVWGAIRASQATLHMMNICWAVPRHSRPDPLRSPIRALPLIAVAGLMLLGTTVGTVLATSAGAYGVTLQRAVPYLVVAFSFVVAVLVFSLGMWLGTTFRLRWTQVLPGALVAAVGWLLLQRFGITYANQIVREAGDTYGVFAFVLGLIGFIFVAAQIVVLAVEVNVVRVKKLWPRALLGPFTRSVSLTPADVRAYQETTAATAIKDYQGVEVSFDQHLAGTPVTQRRQAAAAAAAEAQAGAEAQAEAGERSEDEGIGNR</sequence>
<accession>A0A285VDH0</accession>
<dbReference type="GO" id="GO:0005886">
    <property type="term" value="C:plasma membrane"/>
    <property type="evidence" value="ECO:0007669"/>
    <property type="project" value="UniProtKB-SubCell"/>
</dbReference>
<dbReference type="EMBL" id="OBQK01000001">
    <property type="protein sequence ID" value="SOC52149.1"/>
    <property type="molecule type" value="Genomic_DNA"/>
</dbReference>
<evidence type="ECO:0000256" key="3">
    <source>
        <dbReference type="ARBA" id="ARBA00022692"/>
    </source>
</evidence>
<keyword evidence="2" id="KW-1003">Cell membrane</keyword>
<evidence type="ECO:0000256" key="4">
    <source>
        <dbReference type="ARBA" id="ARBA00022989"/>
    </source>
</evidence>
<dbReference type="Pfam" id="PF03631">
    <property type="entry name" value="Virul_fac_BrkB"/>
    <property type="match status" value="1"/>
</dbReference>
<keyword evidence="3 7" id="KW-0812">Transmembrane</keyword>
<evidence type="ECO:0000256" key="7">
    <source>
        <dbReference type="SAM" id="Phobius"/>
    </source>
</evidence>
<evidence type="ECO:0000256" key="2">
    <source>
        <dbReference type="ARBA" id="ARBA00022475"/>
    </source>
</evidence>
<organism evidence="8 9">
    <name type="scientific">Ornithinimicrobium cerasi</name>
    <dbReference type="NCBI Taxonomy" id="2248773"/>
    <lineage>
        <taxon>Bacteria</taxon>
        <taxon>Bacillati</taxon>
        <taxon>Actinomycetota</taxon>
        <taxon>Actinomycetes</taxon>
        <taxon>Micrococcales</taxon>
        <taxon>Ornithinimicrobiaceae</taxon>
        <taxon>Ornithinimicrobium</taxon>
    </lineage>
</organism>
<feature type="transmembrane region" description="Helical" evidence="7">
    <location>
        <begin position="211"/>
        <end position="232"/>
    </location>
</feature>
<keyword evidence="4 7" id="KW-1133">Transmembrane helix</keyword>
<dbReference type="AlphaFoldDB" id="A0A285VDH0"/>
<gene>
    <name evidence="8" type="ORF">SAMN05421879_101430</name>
</gene>
<feature type="transmembrane region" description="Helical" evidence="7">
    <location>
        <begin position="244"/>
        <end position="268"/>
    </location>
</feature>
<name>A0A285VDH0_9MICO</name>
<feature type="transmembrane region" description="Helical" evidence="7">
    <location>
        <begin position="143"/>
        <end position="165"/>
    </location>
</feature>
<dbReference type="Proteomes" id="UP000219688">
    <property type="component" value="Unassembled WGS sequence"/>
</dbReference>
<dbReference type="PANTHER" id="PTHR30213">
    <property type="entry name" value="INNER MEMBRANE PROTEIN YHJD"/>
    <property type="match status" value="1"/>
</dbReference>
<protein>
    <submittedName>
        <fullName evidence="8">Uncharacterized membrane protein, BrkB/YihY/UPF0761 family (Not an RNase)</fullName>
    </submittedName>
</protein>
<comment type="subcellular location">
    <subcellularLocation>
        <location evidence="1">Cell membrane</location>
        <topology evidence="1">Multi-pass membrane protein</topology>
    </subcellularLocation>
</comment>
<dbReference type="InterPro" id="IPR017039">
    <property type="entry name" value="Virul_fac_BrkB"/>
</dbReference>
<evidence type="ECO:0000256" key="6">
    <source>
        <dbReference type="SAM" id="MobiDB-lite"/>
    </source>
</evidence>
<reference evidence="9" key="1">
    <citation type="submission" date="2017-08" db="EMBL/GenBank/DDBJ databases">
        <authorList>
            <person name="Varghese N."/>
            <person name="Submissions S."/>
        </authorList>
    </citation>
    <scope>NUCLEOTIDE SEQUENCE [LARGE SCALE GENOMIC DNA]</scope>
    <source>
        <strain evidence="9">USBA17B2</strain>
    </source>
</reference>
<proteinExistence type="predicted"/>
<evidence type="ECO:0000256" key="5">
    <source>
        <dbReference type="ARBA" id="ARBA00023136"/>
    </source>
</evidence>
<feature type="region of interest" description="Disordered" evidence="6">
    <location>
        <begin position="342"/>
        <end position="365"/>
    </location>
</feature>
<evidence type="ECO:0000313" key="9">
    <source>
        <dbReference type="Proteomes" id="UP000219688"/>
    </source>
</evidence>